<dbReference type="Pfam" id="PF05439">
    <property type="entry name" value="JTB"/>
    <property type="match status" value="1"/>
</dbReference>
<evidence type="ECO:0000256" key="3">
    <source>
        <dbReference type="SAM" id="SignalP"/>
    </source>
</evidence>
<keyword evidence="3" id="KW-0732">Signal</keyword>
<name>A0A5C3MVN3_9AGAM</name>
<keyword evidence="5" id="KW-1185">Reference proteome</keyword>
<feature type="region of interest" description="Disordered" evidence="1">
    <location>
        <begin position="89"/>
        <end position="122"/>
    </location>
</feature>
<evidence type="ECO:0000313" key="5">
    <source>
        <dbReference type="Proteomes" id="UP000305948"/>
    </source>
</evidence>
<organism evidence="4 5">
    <name type="scientific">Heliocybe sulcata</name>
    <dbReference type="NCBI Taxonomy" id="5364"/>
    <lineage>
        <taxon>Eukaryota</taxon>
        <taxon>Fungi</taxon>
        <taxon>Dikarya</taxon>
        <taxon>Basidiomycota</taxon>
        <taxon>Agaricomycotina</taxon>
        <taxon>Agaricomycetes</taxon>
        <taxon>Gloeophyllales</taxon>
        <taxon>Gloeophyllaceae</taxon>
        <taxon>Heliocybe</taxon>
    </lineage>
</organism>
<dbReference type="Proteomes" id="UP000305948">
    <property type="component" value="Unassembled WGS sequence"/>
</dbReference>
<keyword evidence="2" id="KW-0472">Membrane</keyword>
<dbReference type="AlphaFoldDB" id="A0A5C3MVN3"/>
<evidence type="ECO:0000256" key="2">
    <source>
        <dbReference type="SAM" id="Phobius"/>
    </source>
</evidence>
<dbReference type="OrthoDB" id="2525787at2759"/>
<feature type="signal peptide" evidence="3">
    <location>
        <begin position="1"/>
        <end position="17"/>
    </location>
</feature>
<accession>A0A5C3MVN3</accession>
<evidence type="ECO:0000313" key="4">
    <source>
        <dbReference type="EMBL" id="TFK49394.1"/>
    </source>
</evidence>
<dbReference type="InterPro" id="IPR008657">
    <property type="entry name" value="JTB"/>
</dbReference>
<dbReference type="GO" id="GO:0016020">
    <property type="term" value="C:membrane"/>
    <property type="evidence" value="ECO:0007669"/>
    <property type="project" value="InterPro"/>
</dbReference>
<keyword evidence="2" id="KW-0812">Transmembrane</keyword>
<sequence>MQVLVFVFLLLSFIVYAQPQAPSQHLNINAVVSGSLEAILQSNTSETAAANGTMVCRPFGLCEPCPEDALHEPFCQPFGNRRLMHCSNATHPHSTASSSPHLPSQPPTRNRLDRQEQGETPAWQSCGRIPEQERADFYEFALCNLAFALVAGGMVVLRTRRMEAMLARRVAARIGLIRAG</sequence>
<keyword evidence="2" id="KW-1133">Transmembrane helix</keyword>
<proteinExistence type="predicted"/>
<reference evidence="4 5" key="1">
    <citation type="journal article" date="2019" name="Nat. Ecol. Evol.">
        <title>Megaphylogeny resolves global patterns of mushroom evolution.</title>
        <authorList>
            <person name="Varga T."/>
            <person name="Krizsan K."/>
            <person name="Foldi C."/>
            <person name="Dima B."/>
            <person name="Sanchez-Garcia M."/>
            <person name="Sanchez-Ramirez S."/>
            <person name="Szollosi G.J."/>
            <person name="Szarkandi J.G."/>
            <person name="Papp V."/>
            <person name="Albert L."/>
            <person name="Andreopoulos W."/>
            <person name="Angelini C."/>
            <person name="Antonin V."/>
            <person name="Barry K.W."/>
            <person name="Bougher N.L."/>
            <person name="Buchanan P."/>
            <person name="Buyck B."/>
            <person name="Bense V."/>
            <person name="Catcheside P."/>
            <person name="Chovatia M."/>
            <person name="Cooper J."/>
            <person name="Damon W."/>
            <person name="Desjardin D."/>
            <person name="Finy P."/>
            <person name="Geml J."/>
            <person name="Haridas S."/>
            <person name="Hughes K."/>
            <person name="Justo A."/>
            <person name="Karasinski D."/>
            <person name="Kautmanova I."/>
            <person name="Kiss B."/>
            <person name="Kocsube S."/>
            <person name="Kotiranta H."/>
            <person name="LaButti K.M."/>
            <person name="Lechner B.E."/>
            <person name="Liimatainen K."/>
            <person name="Lipzen A."/>
            <person name="Lukacs Z."/>
            <person name="Mihaltcheva S."/>
            <person name="Morgado L.N."/>
            <person name="Niskanen T."/>
            <person name="Noordeloos M.E."/>
            <person name="Ohm R.A."/>
            <person name="Ortiz-Santana B."/>
            <person name="Ovrebo C."/>
            <person name="Racz N."/>
            <person name="Riley R."/>
            <person name="Savchenko A."/>
            <person name="Shiryaev A."/>
            <person name="Soop K."/>
            <person name="Spirin V."/>
            <person name="Szebenyi C."/>
            <person name="Tomsovsky M."/>
            <person name="Tulloss R.E."/>
            <person name="Uehling J."/>
            <person name="Grigoriev I.V."/>
            <person name="Vagvolgyi C."/>
            <person name="Papp T."/>
            <person name="Martin F.M."/>
            <person name="Miettinen O."/>
            <person name="Hibbett D.S."/>
            <person name="Nagy L.G."/>
        </authorList>
    </citation>
    <scope>NUCLEOTIDE SEQUENCE [LARGE SCALE GENOMIC DNA]</scope>
    <source>
        <strain evidence="4 5">OMC1185</strain>
    </source>
</reference>
<feature type="compositionally biased region" description="Low complexity" evidence="1">
    <location>
        <begin position="89"/>
        <end position="102"/>
    </location>
</feature>
<evidence type="ECO:0000256" key="1">
    <source>
        <dbReference type="SAM" id="MobiDB-lite"/>
    </source>
</evidence>
<protein>
    <submittedName>
        <fullName evidence="4">Uncharacterized protein</fullName>
    </submittedName>
</protein>
<feature type="transmembrane region" description="Helical" evidence="2">
    <location>
        <begin position="137"/>
        <end position="157"/>
    </location>
</feature>
<feature type="chain" id="PRO_5022884008" evidence="3">
    <location>
        <begin position="18"/>
        <end position="180"/>
    </location>
</feature>
<gene>
    <name evidence="4" type="ORF">OE88DRAFT_1662951</name>
</gene>
<dbReference type="EMBL" id="ML213516">
    <property type="protein sequence ID" value="TFK49394.1"/>
    <property type="molecule type" value="Genomic_DNA"/>
</dbReference>